<evidence type="ECO:0000313" key="5">
    <source>
        <dbReference type="EMBL" id="PCI97408.1"/>
    </source>
</evidence>
<dbReference type="PANTHER" id="PTHR45772:SF8">
    <property type="entry name" value="HIGH-AFFINITY BRANCHED-CHAIN AMINO ACID TRANSPORT ATP-BINDING PROTEIN"/>
    <property type="match status" value="1"/>
</dbReference>
<accession>A0A2A4YRC6</accession>
<keyword evidence="1" id="KW-0813">Transport</keyword>
<reference evidence="5" key="2">
    <citation type="journal article" date="2018" name="ISME J.">
        <title>A dynamic microbial community with high functional redundancy inhabits the cold, oxic subseafloor aquifer.</title>
        <authorList>
            <person name="Tully B.J."/>
            <person name="Wheat C.G."/>
            <person name="Glazer B.T."/>
            <person name="Huber J.A."/>
        </authorList>
    </citation>
    <scope>NUCLEOTIDE SEQUENCE</scope>
    <source>
        <strain evidence="5">NORP83</strain>
    </source>
</reference>
<evidence type="ECO:0000256" key="2">
    <source>
        <dbReference type="ARBA" id="ARBA00022741"/>
    </source>
</evidence>
<dbReference type="InterPro" id="IPR003439">
    <property type="entry name" value="ABC_transporter-like_ATP-bd"/>
</dbReference>
<evidence type="ECO:0000256" key="1">
    <source>
        <dbReference type="ARBA" id="ARBA00022448"/>
    </source>
</evidence>
<dbReference type="GO" id="GO:0016887">
    <property type="term" value="F:ATP hydrolysis activity"/>
    <property type="evidence" value="ECO:0007669"/>
    <property type="project" value="InterPro"/>
</dbReference>
<keyword evidence="2" id="KW-0547">Nucleotide-binding</keyword>
<protein>
    <submittedName>
        <fullName evidence="5">ABC transporter ATP-binding protein</fullName>
    </submittedName>
</protein>
<evidence type="ECO:0000259" key="4">
    <source>
        <dbReference type="PROSITE" id="PS50893"/>
    </source>
</evidence>
<dbReference type="Pfam" id="PF12399">
    <property type="entry name" value="BCA_ABC_TP_C"/>
    <property type="match status" value="1"/>
</dbReference>
<dbReference type="EMBL" id="NVUS01000030">
    <property type="protein sequence ID" value="PCI97408.1"/>
    <property type="molecule type" value="Genomic_DNA"/>
</dbReference>
<dbReference type="GO" id="GO:0005886">
    <property type="term" value="C:plasma membrane"/>
    <property type="evidence" value="ECO:0007669"/>
    <property type="project" value="TreeGrafter"/>
</dbReference>
<sequence>MVSSIWARESTTISSFKIALLNVITGMITPTHGSVVFDDTPMLDLKPHEINQLGLAKVFQTPAIFPEMTLIKNVCIPALAARDGSFKLNMFQKAGMKSIESFAEETLEEVGLKDSIHKEARFLSRGDKRRLELAICLAHRPKMLLLDEPTAGMARHETENTILLLRKIADRGMTMVIVEHDMNVVFALSETISVLAQGTIIAEGTPDEVKGNPKVIEAYLGEEQE</sequence>
<name>A0A2A4YRC6_9PROT</name>
<gene>
    <name evidence="5" type="ORF">COB13_15885</name>
</gene>
<dbReference type="InterPro" id="IPR027417">
    <property type="entry name" value="P-loop_NTPase"/>
</dbReference>
<dbReference type="InterPro" id="IPR032823">
    <property type="entry name" value="BCA_ABC_TP_C"/>
</dbReference>
<dbReference type="Gene3D" id="3.40.50.300">
    <property type="entry name" value="P-loop containing nucleotide triphosphate hydrolases"/>
    <property type="match status" value="1"/>
</dbReference>
<dbReference type="SUPFAM" id="SSF52540">
    <property type="entry name" value="P-loop containing nucleoside triphosphate hydrolases"/>
    <property type="match status" value="1"/>
</dbReference>
<dbReference type="AlphaFoldDB" id="A0A2A4YRC6"/>
<dbReference type="PANTHER" id="PTHR45772">
    <property type="entry name" value="CONSERVED COMPONENT OF ABC TRANSPORTER FOR NATURAL AMINO ACIDS-RELATED"/>
    <property type="match status" value="1"/>
</dbReference>
<feature type="domain" description="ABC transporter" evidence="4">
    <location>
        <begin position="2"/>
        <end position="222"/>
    </location>
</feature>
<reference key="1">
    <citation type="submission" date="2017-08" db="EMBL/GenBank/DDBJ databases">
        <title>A dynamic microbial community with high functional redundancy inhabits the cold, oxic subseafloor aquifer.</title>
        <authorList>
            <person name="Tully B.J."/>
            <person name="Wheat C.G."/>
            <person name="Glazer B.T."/>
            <person name="Huber J.A."/>
        </authorList>
    </citation>
    <scope>NUCLEOTIDE SEQUENCE [LARGE SCALE GENOMIC DNA]</scope>
</reference>
<keyword evidence="3 5" id="KW-0067">ATP-binding</keyword>
<proteinExistence type="predicted"/>
<dbReference type="GO" id="GO:0005524">
    <property type="term" value="F:ATP binding"/>
    <property type="evidence" value="ECO:0007669"/>
    <property type="project" value="UniProtKB-KW"/>
</dbReference>
<organism evidence="5">
    <name type="scientific">OCS116 cluster bacterium</name>
    <dbReference type="NCBI Taxonomy" id="2030921"/>
    <lineage>
        <taxon>Bacteria</taxon>
        <taxon>Pseudomonadati</taxon>
        <taxon>Pseudomonadota</taxon>
        <taxon>Alphaproteobacteria</taxon>
        <taxon>OCS116 cluster</taxon>
    </lineage>
</organism>
<comment type="caution">
    <text evidence="5">The sequence shown here is derived from an EMBL/GenBank/DDBJ whole genome shotgun (WGS) entry which is preliminary data.</text>
</comment>
<dbReference type="InterPro" id="IPR051120">
    <property type="entry name" value="ABC_AA/LPS_Transport"/>
</dbReference>
<dbReference type="PROSITE" id="PS50893">
    <property type="entry name" value="ABC_TRANSPORTER_2"/>
    <property type="match status" value="1"/>
</dbReference>
<evidence type="ECO:0000256" key="3">
    <source>
        <dbReference type="ARBA" id="ARBA00022840"/>
    </source>
</evidence>
<dbReference type="Pfam" id="PF00005">
    <property type="entry name" value="ABC_tran"/>
    <property type="match status" value="1"/>
</dbReference>